<protein>
    <submittedName>
        <fullName evidence="8">Sugar MFS transporter</fullName>
    </submittedName>
</protein>
<keyword evidence="3 6" id="KW-0812">Transmembrane</keyword>
<dbReference type="InterPro" id="IPR011701">
    <property type="entry name" value="MFS"/>
</dbReference>
<proteinExistence type="predicted"/>
<feature type="domain" description="Major facilitator superfamily (MFS) profile" evidence="7">
    <location>
        <begin position="26"/>
        <end position="415"/>
    </location>
</feature>
<feature type="transmembrane region" description="Helical" evidence="6">
    <location>
        <begin position="116"/>
        <end position="140"/>
    </location>
</feature>
<dbReference type="SUPFAM" id="SSF103473">
    <property type="entry name" value="MFS general substrate transporter"/>
    <property type="match status" value="1"/>
</dbReference>
<keyword evidence="5 6" id="KW-0472">Membrane</keyword>
<dbReference type="CDD" id="cd17394">
    <property type="entry name" value="MFS_FucP_like"/>
    <property type="match status" value="1"/>
</dbReference>
<dbReference type="EMBL" id="CP119325">
    <property type="protein sequence ID" value="WEK32777.1"/>
    <property type="molecule type" value="Genomic_DNA"/>
</dbReference>
<dbReference type="GO" id="GO:0005886">
    <property type="term" value="C:plasma membrane"/>
    <property type="evidence" value="ECO:0007669"/>
    <property type="project" value="UniProtKB-SubCell"/>
</dbReference>
<sequence length="416" mass="44611">MSTSTDSLKISASAYARRPVATHQLAFVLITTLFFMWGLSHGLLDVLNKHFQDSLGISHAQSALIQTAYFSAYFFVALPVGFLIERCGYRAGILSGLGLFAIGSLLFLPASWGSSLLPFLIALFVLASGLACLETAANLYAATLGDPAKAEQRLTFAQSFNGLGAFIGPIIGGSVFFLPKFEMGGSSVEPVSLTYVALAAVVVLMMLVFARIRLPEANVEANADSTCDSSMSIWRKSNFRGALIAQFCFVGCYVGVGAFFINYALDHWPEMTPRNAAYLLSGGMLAYMIGRFSGTWIMRYVSARYLLIFNAAMASLLCAVAVIGIPKVSVIAVAGIYLFMSTLYPTIFAMGVRGMGKQTKRAGSILVMTLVGGAILPLIMGALGDRHGTEVAFSVPMVCFLVILLYGISQRPKKIS</sequence>
<evidence type="ECO:0000313" key="8">
    <source>
        <dbReference type="EMBL" id="WEK32777.1"/>
    </source>
</evidence>
<accession>A0AAJ5WNB8</accession>
<dbReference type="InterPro" id="IPR050375">
    <property type="entry name" value="MFS_TsgA-like"/>
</dbReference>
<evidence type="ECO:0000256" key="1">
    <source>
        <dbReference type="ARBA" id="ARBA00004429"/>
    </source>
</evidence>
<feature type="transmembrane region" description="Helical" evidence="6">
    <location>
        <begin position="305"/>
        <end position="325"/>
    </location>
</feature>
<dbReference type="InterPro" id="IPR020846">
    <property type="entry name" value="MFS_dom"/>
</dbReference>
<evidence type="ECO:0000256" key="6">
    <source>
        <dbReference type="SAM" id="Phobius"/>
    </source>
</evidence>
<feature type="transmembrane region" description="Helical" evidence="6">
    <location>
        <begin position="364"/>
        <end position="384"/>
    </location>
</feature>
<dbReference type="PROSITE" id="PS50850">
    <property type="entry name" value="MFS"/>
    <property type="match status" value="1"/>
</dbReference>
<evidence type="ECO:0000259" key="7">
    <source>
        <dbReference type="PROSITE" id="PS50850"/>
    </source>
</evidence>
<feature type="transmembrane region" description="Helical" evidence="6">
    <location>
        <begin position="241"/>
        <end position="265"/>
    </location>
</feature>
<feature type="transmembrane region" description="Helical" evidence="6">
    <location>
        <begin position="64"/>
        <end position="84"/>
    </location>
</feature>
<dbReference type="InterPro" id="IPR036259">
    <property type="entry name" value="MFS_trans_sf"/>
</dbReference>
<evidence type="ECO:0000256" key="2">
    <source>
        <dbReference type="ARBA" id="ARBA00022475"/>
    </source>
</evidence>
<keyword evidence="4 6" id="KW-1133">Transmembrane helix</keyword>
<dbReference type="Gene3D" id="1.20.1250.20">
    <property type="entry name" value="MFS general substrate transporter like domains"/>
    <property type="match status" value="2"/>
</dbReference>
<evidence type="ECO:0000313" key="9">
    <source>
        <dbReference type="Proteomes" id="UP001216329"/>
    </source>
</evidence>
<feature type="transmembrane region" description="Helical" evidence="6">
    <location>
        <begin position="91"/>
        <end position="110"/>
    </location>
</feature>
<comment type="subcellular location">
    <subcellularLocation>
        <location evidence="1">Cell inner membrane</location>
        <topology evidence="1">Multi-pass membrane protein</topology>
    </subcellularLocation>
</comment>
<feature type="transmembrane region" description="Helical" evidence="6">
    <location>
        <begin position="390"/>
        <end position="408"/>
    </location>
</feature>
<evidence type="ECO:0000256" key="5">
    <source>
        <dbReference type="ARBA" id="ARBA00023136"/>
    </source>
</evidence>
<dbReference type="Proteomes" id="UP001216329">
    <property type="component" value="Chromosome"/>
</dbReference>
<feature type="transmembrane region" description="Helical" evidence="6">
    <location>
        <begin position="160"/>
        <end position="179"/>
    </location>
</feature>
<dbReference type="Pfam" id="PF07690">
    <property type="entry name" value="MFS_1"/>
    <property type="match status" value="1"/>
</dbReference>
<name>A0AAJ5WNB8_9PSED</name>
<evidence type="ECO:0000256" key="4">
    <source>
        <dbReference type="ARBA" id="ARBA00022989"/>
    </source>
</evidence>
<organism evidence="8 9">
    <name type="scientific">Candidatus Pseudomonas phytovorans</name>
    <dbReference type="NCBI Taxonomy" id="3121377"/>
    <lineage>
        <taxon>Bacteria</taxon>
        <taxon>Pseudomonadati</taxon>
        <taxon>Pseudomonadota</taxon>
        <taxon>Gammaproteobacteria</taxon>
        <taxon>Pseudomonadales</taxon>
        <taxon>Pseudomonadaceae</taxon>
        <taxon>Pseudomonas</taxon>
    </lineage>
</organism>
<dbReference type="PANTHER" id="PTHR43702">
    <property type="entry name" value="L-FUCOSE-PROTON SYMPORTER"/>
    <property type="match status" value="1"/>
</dbReference>
<gene>
    <name evidence="8" type="ORF">P0Y58_11470</name>
</gene>
<feature type="transmembrane region" description="Helical" evidence="6">
    <location>
        <begin position="331"/>
        <end position="352"/>
    </location>
</feature>
<keyword evidence="2" id="KW-1003">Cell membrane</keyword>
<feature type="transmembrane region" description="Helical" evidence="6">
    <location>
        <begin position="25"/>
        <end position="44"/>
    </location>
</feature>
<dbReference type="PANTHER" id="PTHR43702:SF3">
    <property type="entry name" value="PROTEIN TSGA"/>
    <property type="match status" value="1"/>
</dbReference>
<feature type="transmembrane region" description="Helical" evidence="6">
    <location>
        <begin position="277"/>
        <end position="298"/>
    </location>
</feature>
<dbReference type="GO" id="GO:0022857">
    <property type="term" value="F:transmembrane transporter activity"/>
    <property type="evidence" value="ECO:0007669"/>
    <property type="project" value="InterPro"/>
</dbReference>
<dbReference type="AlphaFoldDB" id="A0AAJ5WNB8"/>
<feature type="transmembrane region" description="Helical" evidence="6">
    <location>
        <begin position="191"/>
        <end position="210"/>
    </location>
</feature>
<reference evidence="8" key="1">
    <citation type="submission" date="2023-03" db="EMBL/GenBank/DDBJ databases">
        <title>Andean soil-derived lignocellulolytic bacterial consortium as a source of novel taxa and putative plastic-active enzymes.</title>
        <authorList>
            <person name="Diaz-Garcia L."/>
            <person name="Chuvochina M."/>
            <person name="Feuerriegel G."/>
            <person name="Bunk B."/>
            <person name="Sproer C."/>
            <person name="Streit W.R."/>
            <person name="Rodriguez L.M."/>
            <person name="Overmann J."/>
            <person name="Jimenez D.J."/>
        </authorList>
    </citation>
    <scope>NUCLEOTIDE SEQUENCE</scope>
    <source>
        <strain evidence="8">MAG 876</strain>
    </source>
</reference>
<evidence type="ECO:0000256" key="3">
    <source>
        <dbReference type="ARBA" id="ARBA00022692"/>
    </source>
</evidence>